<gene>
    <name evidence="2" type="ORF">Scinn_40410</name>
</gene>
<name>A0ABQ3NP95_STRVG</name>
<organism evidence="2 3">
    <name type="scientific">Streptomyces virginiae</name>
    <name type="common">Streptomyces cinnamonensis</name>
    <dbReference type="NCBI Taxonomy" id="1961"/>
    <lineage>
        <taxon>Bacteria</taxon>
        <taxon>Bacillati</taxon>
        <taxon>Actinomycetota</taxon>
        <taxon>Actinomycetes</taxon>
        <taxon>Kitasatosporales</taxon>
        <taxon>Streptomycetaceae</taxon>
        <taxon>Streptomyces</taxon>
    </lineage>
</organism>
<dbReference type="InterPro" id="IPR045961">
    <property type="entry name" value="DUF6381"/>
</dbReference>
<protein>
    <recommendedName>
        <fullName evidence="4">Small hydrophilic protein</fullName>
    </recommendedName>
</protein>
<dbReference type="Pfam" id="PF19908">
    <property type="entry name" value="DUF6381"/>
    <property type="match status" value="1"/>
</dbReference>
<evidence type="ECO:0000313" key="3">
    <source>
        <dbReference type="Proteomes" id="UP000660554"/>
    </source>
</evidence>
<dbReference type="GeneID" id="86952032"/>
<feature type="region of interest" description="Disordered" evidence="1">
    <location>
        <begin position="1"/>
        <end position="32"/>
    </location>
</feature>
<dbReference type="RefSeq" id="WP_030661005.1">
    <property type="nucleotide sequence ID" value="NZ_BMRU01000023.1"/>
</dbReference>
<reference evidence="3" key="1">
    <citation type="submission" date="2020-09" db="EMBL/GenBank/DDBJ databases">
        <title>Whole genome shotgun sequence of Streptomyces cinnamonensis NBRC 15873.</title>
        <authorList>
            <person name="Komaki H."/>
            <person name="Tamura T."/>
        </authorList>
    </citation>
    <scope>NUCLEOTIDE SEQUENCE [LARGE SCALE GENOMIC DNA]</scope>
    <source>
        <strain evidence="3">NBRC 15873</strain>
    </source>
</reference>
<proteinExistence type="predicted"/>
<sequence length="60" mass="6689">MSGDKQASEAGRLRQQAEELELQAQRADPAEREQLMEKAVSLRARCQELGGRESATMDPM</sequence>
<dbReference type="Proteomes" id="UP000660554">
    <property type="component" value="Unassembled WGS sequence"/>
</dbReference>
<evidence type="ECO:0008006" key="4">
    <source>
        <dbReference type="Google" id="ProtNLM"/>
    </source>
</evidence>
<accession>A0ABQ3NP95</accession>
<dbReference type="EMBL" id="BNDV01000008">
    <property type="protein sequence ID" value="GHI14578.1"/>
    <property type="molecule type" value="Genomic_DNA"/>
</dbReference>
<evidence type="ECO:0000256" key="1">
    <source>
        <dbReference type="SAM" id="MobiDB-lite"/>
    </source>
</evidence>
<evidence type="ECO:0000313" key="2">
    <source>
        <dbReference type="EMBL" id="GHI14578.1"/>
    </source>
</evidence>
<comment type="caution">
    <text evidence="2">The sequence shown here is derived from an EMBL/GenBank/DDBJ whole genome shotgun (WGS) entry which is preliminary data.</text>
</comment>
<keyword evidence="3" id="KW-1185">Reference proteome</keyword>